<dbReference type="InterPro" id="IPR043538">
    <property type="entry name" value="XYLT"/>
</dbReference>
<name>A0A212JYN0_9BACT</name>
<keyword evidence="6" id="KW-0479">Metal-binding</keyword>
<keyword evidence="5" id="KW-0812">Transmembrane</keyword>
<evidence type="ECO:0000256" key="14">
    <source>
        <dbReference type="ARBA" id="ARBA00042865"/>
    </source>
</evidence>
<dbReference type="RefSeq" id="WP_296950483.1">
    <property type="nucleotide sequence ID" value="NZ_LT599021.1"/>
</dbReference>
<keyword evidence="10" id="KW-0333">Golgi apparatus</keyword>
<keyword evidence="4" id="KW-0808">Transferase</keyword>
<keyword evidence="11" id="KW-0472">Membrane</keyword>
<keyword evidence="13" id="KW-0325">Glycoprotein</keyword>
<evidence type="ECO:0000256" key="6">
    <source>
        <dbReference type="ARBA" id="ARBA00022723"/>
    </source>
</evidence>
<dbReference type="GO" id="GO:0015012">
    <property type="term" value="P:heparan sulfate proteoglycan biosynthetic process"/>
    <property type="evidence" value="ECO:0007669"/>
    <property type="project" value="TreeGrafter"/>
</dbReference>
<protein>
    <recommendedName>
        <fullName evidence="14">Peptide O-xylosyltransferase</fullName>
    </recommendedName>
</protein>
<dbReference type="GO" id="GO:0016020">
    <property type="term" value="C:membrane"/>
    <property type="evidence" value="ECO:0007669"/>
    <property type="project" value="InterPro"/>
</dbReference>
<sequence length="287" mass="34198">MKICYLILAHNNFRHLDRLIDALDDADSTFHIHLDKKTGQDYIPKKSNATIIPTSIDINWGGVSMVEATLALLEFGVQHYSDADYYILLSGVDYPIRSKAFLHKLLEKRKEYIDIAPLPVPYKPAERYEYYYFDYNRRNLKHYNSKFLIEVLLKKLKIKRKAPFKIYAGSQWFALTRECVGYILNTVKDDKRYLDFFRHTLVPDEAFFQTIIGNSRYRDRTHANLTYTDWDVPNPPAIIEQRHIDLLETRMEFNDEFGRRFPYFARKFNDDSESIIERIRTVLWKQD</sequence>
<evidence type="ECO:0000256" key="12">
    <source>
        <dbReference type="ARBA" id="ARBA00023157"/>
    </source>
</evidence>
<keyword evidence="12" id="KW-1015">Disulfide bond</keyword>
<evidence type="ECO:0000256" key="10">
    <source>
        <dbReference type="ARBA" id="ARBA00023034"/>
    </source>
</evidence>
<evidence type="ECO:0000256" key="2">
    <source>
        <dbReference type="ARBA" id="ARBA00004648"/>
    </source>
</evidence>
<keyword evidence="7" id="KW-0256">Endoplasmic reticulum</keyword>
<keyword evidence="3" id="KW-0328">Glycosyltransferase</keyword>
<evidence type="ECO:0000256" key="13">
    <source>
        <dbReference type="ARBA" id="ARBA00023180"/>
    </source>
</evidence>
<evidence type="ECO:0000256" key="3">
    <source>
        <dbReference type="ARBA" id="ARBA00022676"/>
    </source>
</evidence>
<dbReference type="GO" id="GO:0050650">
    <property type="term" value="P:chondroitin sulfate proteoglycan biosynthetic process"/>
    <property type="evidence" value="ECO:0007669"/>
    <property type="project" value="TreeGrafter"/>
</dbReference>
<evidence type="ECO:0000256" key="9">
    <source>
        <dbReference type="ARBA" id="ARBA00022989"/>
    </source>
</evidence>
<evidence type="ECO:0000256" key="1">
    <source>
        <dbReference type="ARBA" id="ARBA00004323"/>
    </source>
</evidence>
<proteinExistence type="predicted"/>
<evidence type="ECO:0000256" key="11">
    <source>
        <dbReference type="ARBA" id="ARBA00023136"/>
    </source>
</evidence>
<dbReference type="Pfam" id="PF02485">
    <property type="entry name" value="Branch"/>
    <property type="match status" value="1"/>
</dbReference>
<evidence type="ECO:0000313" key="15">
    <source>
        <dbReference type="EMBL" id="SBW04513.1"/>
    </source>
</evidence>
<keyword evidence="8" id="KW-0735">Signal-anchor</keyword>
<accession>A0A212JYN0</accession>
<evidence type="ECO:0000256" key="5">
    <source>
        <dbReference type="ARBA" id="ARBA00022692"/>
    </source>
</evidence>
<dbReference type="PANTHER" id="PTHR46025:SF3">
    <property type="entry name" value="XYLOSYLTRANSFERASE OXT"/>
    <property type="match status" value="1"/>
</dbReference>
<organism evidence="15">
    <name type="scientific">uncultured Dysgonomonas sp</name>
    <dbReference type="NCBI Taxonomy" id="206096"/>
    <lineage>
        <taxon>Bacteria</taxon>
        <taxon>Pseudomonadati</taxon>
        <taxon>Bacteroidota</taxon>
        <taxon>Bacteroidia</taxon>
        <taxon>Bacteroidales</taxon>
        <taxon>Dysgonomonadaceae</taxon>
        <taxon>Dysgonomonas</taxon>
        <taxon>environmental samples</taxon>
    </lineage>
</organism>
<dbReference type="GO" id="GO:0030158">
    <property type="term" value="F:protein xylosyltransferase activity"/>
    <property type="evidence" value="ECO:0007669"/>
    <property type="project" value="InterPro"/>
</dbReference>
<dbReference type="InterPro" id="IPR003406">
    <property type="entry name" value="Glyco_trans_14"/>
</dbReference>
<comment type="subcellular location">
    <subcellularLocation>
        <location evidence="2">Endoplasmic reticulum membrane</location>
        <topology evidence="2">Single-pass type II membrane protein</topology>
    </subcellularLocation>
    <subcellularLocation>
        <location evidence="1">Golgi apparatus membrane</location>
        <topology evidence="1">Single-pass type II membrane protein</topology>
    </subcellularLocation>
</comment>
<evidence type="ECO:0000256" key="8">
    <source>
        <dbReference type="ARBA" id="ARBA00022968"/>
    </source>
</evidence>
<dbReference type="AlphaFoldDB" id="A0A212JYN0"/>
<keyword evidence="9" id="KW-1133">Transmembrane helix</keyword>
<gene>
    <name evidence="15" type="ORF">KL86DYS2_12625</name>
</gene>
<evidence type="ECO:0000256" key="7">
    <source>
        <dbReference type="ARBA" id="ARBA00022824"/>
    </source>
</evidence>
<dbReference type="GO" id="GO:0046872">
    <property type="term" value="F:metal ion binding"/>
    <property type="evidence" value="ECO:0007669"/>
    <property type="project" value="UniProtKB-KW"/>
</dbReference>
<dbReference type="PANTHER" id="PTHR46025">
    <property type="entry name" value="XYLOSYLTRANSFERASE OXT"/>
    <property type="match status" value="1"/>
</dbReference>
<evidence type="ECO:0000256" key="4">
    <source>
        <dbReference type="ARBA" id="ARBA00022679"/>
    </source>
</evidence>
<reference evidence="15" key="1">
    <citation type="submission" date="2016-04" db="EMBL/GenBank/DDBJ databases">
        <authorList>
            <person name="Evans L.H."/>
            <person name="Alamgir A."/>
            <person name="Owens N."/>
            <person name="Weber N.D."/>
            <person name="Virtaneva K."/>
            <person name="Barbian K."/>
            <person name="Babar A."/>
            <person name="Rosenke K."/>
        </authorList>
    </citation>
    <scope>NUCLEOTIDE SEQUENCE</scope>
    <source>
        <strain evidence="15">86-2</strain>
    </source>
</reference>
<dbReference type="EMBL" id="FLUL01000001">
    <property type="protein sequence ID" value="SBW04513.1"/>
    <property type="molecule type" value="Genomic_DNA"/>
</dbReference>